<dbReference type="Gene3D" id="3.30.160.60">
    <property type="entry name" value="Classic Zinc Finger"/>
    <property type="match status" value="3"/>
</dbReference>
<dbReference type="InterPro" id="IPR013087">
    <property type="entry name" value="Znf_C2H2_type"/>
</dbReference>
<feature type="region of interest" description="Disordered" evidence="10">
    <location>
        <begin position="30"/>
        <end position="54"/>
    </location>
</feature>
<dbReference type="PANTHER" id="PTHR23235">
    <property type="entry name" value="KRUEPPEL-LIKE TRANSCRIPTION FACTOR"/>
    <property type="match status" value="1"/>
</dbReference>
<comment type="subcellular location">
    <subcellularLocation>
        <location evidence="1">Nucleus</location>
    </subcellularLocation>
</comment>
<reference evidence="12 13" key="1">
    <citation type="journal article" date="2023" name="Elife">
        <title>Identification of key yeast species and microbe-microbe interactions impacting larval growth of Drosophila in the wild.</title>
        <authorList>
            <person name="Mure A."/>
            <person name="Sugiura Y."/>
            <person name="Maeda R."/>
            <person name="Honda K."/>
            <person name="Sakurai N."/>
            <person name="Takahashi Y."/>
            <person name="Watada M."/>
            <person name="Katoh T."/>
            <person name="Gotoh A."/>
            <person name="Gotoh Y."/>
            <person name="Taniguchi I."/>
            <person name="Nakamura K."/>
            <person name="Hayashi T."/>
            <person name="Katayama T."/>
            <person name="Uemura T."/>
            <person name="Hattori Y."/>
        </authorList>
    </citation>
    <scope>NUCLEOTIDE SEQUENCE [LARGE SCALE GENOMIC DNA]</scope>
    <source>
        <strain evidence="12 13">SB-73</strain>
    </source>
</reference>
<dbReference type="FunFam" id="3.30.160.60:FF:000060">
    <property type="entry name" value="zinc finger protein 436"/>
    <property type="match status" value="1"/>
</dbReference>
<accession>A0AAV5RPD8</accession>
<dbReference type="FunFam" id="3.30.160.60:FF:000557">
    <property type="entry name" value="zinc finger and SCAN domain-containing protein 29"/>
    <property type="match status" value="1"/>
</dbReference>
<evidence type="ECO:0000256" key="6">
    <source>
        <dbReference type="ARBA" id="ARBA00023015"/>
    </source>
</evidence>
<evidence type="ECO:0000256" key="8">
    <source>
        <dbReference type="ARBA" id="ARBA00023242"/>
    </source>
</evidence>
<evidence type="ECO:0000256" key="1">
    <source>
        <dbReference type="ARBA" id="ARBA00004123"/>
    </source>
</evidence>
<evidence type="ECO:0000256" key="9">
    <source>
        <dbReference type="PROSITE-ProRule" id="PRU00042"/>
    </source>
</evidence>
<keyword evidence="3" id="KW-0677">Repeat</keyword>
<evidence type="ECO:0000256" key="10">
    <source>
        <dbReference type="SAM" id="MobiDB-lite"/>
    </source>
</evidence>
<feature type="domain" description="C2H2-type" evidence="11">
    <location>
        <begin position="325"/>
        <end position="352"/>
    </location>
</feature>
<comment type="caution">
    <text evidence="12">The sequence shown here is derived from an EMBL/GenBank/DDBJ whole genome shotgun (WGS) entry which is preliminary data.</text>
</comment>
<proteinExistence type="predicted"/>
<evidence type="ECO:0000313" key="12">
    <source>
        <dbReference type="EMBL" id="GMM53285.1"/>
    </source>
</evidence>
<dbReference type="InterPro" id="IPR036236">
    <property type="entry name" value="Znf_C2H2_sf"/>
</dbReference>
<keyword evidence="6" id="KW-0805">Transcription regulation</keyword>
<feature type="region of interest" description="Disordered" evidence="10">
    <location>
        <begin position="407"/>
        <end position="442"/>
    </location>
</feature>
<dbReference type="AlphaFoldDB" id="A0AAV5RPD8"/>
<feature type="compositionally biased region" description="Basic and acidic residues" evidence="10">
    <location>
        <begin position="274"/>
        <end position="284"/>
    </location>
</feature>
<dbReference type="Pfam" id="PF00096">
    <property type="entry name" value="zf-C2H2"/>
    <property type="match status" value="3"/>
</dbReference>
<feature type="compositionally biased region" description="Polar residues" evidence="10">
    <location>
        <begin position="230"/>
        <end position="247"/>
    </location>
</feature>
<dbReference type="FunFam" id="3.30.160.60:FF:000110">
    <property type="entry name" value="Zinc finger protein-like"/>
    <property type="match status" value="1"/>
</dbReference>
<keyword evidence="5" id="KW-0862">Zinc</keyword>
<dbReference type="Proteomes" id="UP001362899">
    <property type="component" value="Unassembled WGS sequence"/>
</dbReference>
<sequence>MDLCYLVDGMKPKSPCLTPKEDDIHIVKNKKPFTPLSGSKGYKYSSQSPCEQPRSLPEKQILPATPPHIEQVTVKPVPANVHLPPAASLLTKALENSQVSAPINTKTDDLANFSTHSYQPNAPPIYFSPYAPNARVVPEMNHAGYAMYPSTSVRYAMPESTMVQPQERTYSQNSTLGSLKNQIPVQVPMQVQIPVPVPHIQVNHVNQLPSMQLPQVSLGQPSLHSFPPLNKSNSMQSAATQTSQGQHPSHPLHLSNQLFPGGGAPTTQHVRSASHTEDVSEHHISASKARSSSKASVQKALNDYISVMEITTGSKNDVHTKVRQYACQYCGRCFARKSDLVRHIQIHLGIKPNVCEICGKQFIQKSALTVHRRVHTGEKPYQCKVCGRAFSDSSSLARHRRIHARDGQFSRSLKQTRSKGKLEGDDEMVPTSDGVGDFKTID</sequence>
<evidence type="ECO:0000256" key="2">
    <source>
        <dbReference type="ARBA" id="ARBA00022723"/>
    </source>
</evidence>
<evidence type="ECO:0000313" key="13">
    <source>
        <dbReference type="Proteomes" id="UP001362899"/>
    </source>
</evidence>
<evidence type="ECO:0000259" key="11">
    <source>
        <dbReference type="PROSITE" id="PS50157"/>
    </source>
</evidence>
<organism evidence="12 13">
    <name type="scientific">Starmerella bacillaris</name>
    <name type="common">Yeast</name>
    <name type="synonym">Candida zemplinina</name>
    <dbReference type="NCBI Taxonomy" id="1247836"/>
    <lineage>
        <taxon>Eukaryota</taxon>
        <taxon>Fungi</taxon>
        <taxon>Dikarya</taxon>
        <taxon>Ascomycota</taxon>
        <taxon>Saccharomycotina</taxon>
        <taxon>Dipodascomycetes</taxon>
        <taxon>Dipodascales</taxon>
        <taxon>Trichomonascaceae</taxon>
        <taxon>Starmerella</taxon>
    </lineage>
</organism>
<dbReference type="EMBL" id="BTGC01000008">
    <property type="protein sequence ID" value="GMM53285.1"/>
    <property type="molecule type" value="Genomic_DNA"/>
</dbReference>
<dbReference type="SMART" id="SM00355">
    <property type="entry name" value="ZnF_C2H2"/>
    <property type="match status" value="3"/>
</dbReference>
<dbReference type="PANTHER" id="PTHR23235:SF120">
    <property type="entry name" value="KRUPPEL-LIKE FACTOR 15"/>
    <property type="match status" value="1"/>
</dbReference>
<gene>
    <name evidence="12" type="ORF">DASB73_042480</name>
</gene>
<dbReference type="GO" id="GO:0000981">
    <property type="term" value="F:DNA-binding transcription factor activity, RNA polymerase II-specific"/>
    <property type="evidence" value="ECO:0007669"/>
    <property type="project" value="TreeGrafter"/>
</dbReference>
<feature type="compositionally biased region" description="Low complexity" evidence="10">
    <location>
        <begin position="37"/>
        <end position="46"/>
    </location>
</feature>
<keyword evidence="8" id="KW-0539">Nucleus</keyword>
<dbReference type="PROSITE" id="PS50157">
    <property type="entry name" value="ZINC_FINGER_C2H2_2"/>
    <property type="match status" value="3"/>
</dbReference>
<name>A0AAV5RPD8_STABA</name>
<keyword evidence="7" id="KW-0804">Transcription</keyword>
<dbReference type="SUPFAM" id="SSF57667">
    <property type="entry name" value="beta-beta-alpha zinc fingers"/>
    <property type="match status" value="2"/>
</dbReference>
<evidence type="ECO:0000256" key="3">
    <source>
        <dbReference type="ARBA" id="ARBA00022737"/>
    </source>
</evidence>
<keyword evidence="2" id="KW-0479">Metal-binding</keyword>
<dbReference type="PROSITE" id="PS00028">
    <property type="entry name" value="ZINC_FINGER_C2H2_1"/>
    <property type="match status" value="3"/>
</dbReference>
<protein>
    <recommendedName>
        <fullName evidence="11">C2H2-type domain-containing protein</fullName>
    </recommendedName>
</protein>
<evidence type="ECO:0000256" key="4">
    <source>
        <dbReference type="ARBA" id="ARBA00022771"/>
    </source>
</evidence>
<dbReference type="GO" id="GO:0008270">
    <property type="term" value="F:zinc ion binding"/>
    <property type="evidence" value="ECO:0007669"/>
    <property type="project" value="UniProtKB-KW"/>
</dbReference>
<dbReference type="GO" id="GO:0000978">
    <property type="term" value="F:RNA polymerase II cis-regulatory region sequence-specific DNA binding"/>
    <property type="evidence" value="ECO:0007669"/>
    <property type="project" value="TreeGrafter"/>
</dbReference>
<dbReference type="GO" id="GO:0005634">
    <property type="term" value="C:nucleus"/>
    <property type="evidence" value="ECO:0007669"/>
    <property type="project" value="UniProtKB-SubCell"/>
</dbReference>
<feature type="domain" description="C2H2-type" evidence="11">
    <location>
        <begin position="353"/>
        <end position="380"/>
    </location>
</feature>
<feature type="region of interest" description="Disordered" evidence="10">
    <location>
        <begin position="219"/>
        <end position="293"/>
    </location>
</feature>
<keyword evidence="4 9" id="KW-0863">Zinc-finger</keyword>
<keyword evidence="13" id="KW-1185">Reference proteome</keyword>
<feature type="domain" description="C2H2-type" evidence="11">
    <location>
        <begin position="381"/>
        <end position="408"/>
    </location>
</feature>
<evidence type="ECO:0000256" key="7">
    <source>
        <dbReference type="ARBA" id="ARBA00023163"/>
    </source>
</evidence>
<evidence type="ECO:0000256" key="5">
    <source>
        <dbReference type="ARBA" id="ARBA00022833"/>
    </source>
</evidence>